<dbReference type="EMBL" id="BAAANY010000008">
    <property type="protein sequence ID" value="GAA1673799.1"/>
    <property type="molecule type" value="Genomic_DNA"/>
</dbReference>
<sequence length="174" mass="18466">MPKRQRRPRAEIDRAGLTDLPPTVDLPTAAAVLGLGRTAGYRLAQNEKFPCSVILVGASYRIPTVGLLGSDQGAAVRAAITARRVAPPQISLADLAELPAIVSLRTSAAVLGIARTVAYELARMGKFPCPLLRIGTVYEVATTDLLFLLGITPSSQPRREAIINDATIVGRPTE</sequence>
<evidence type="ECO:0000313" key="2">
    <source>
        <dbReference type="Proteomes" id="UP001500618"/>
    </source>
</evidence>
<dbReference type="RefSeq" id="WP_279582844.1">
    <property type="nucleotide sequence ID" value="NZ_BAAANY010000008.1"/>
</dbReference>
<proteinExistence type="predicted"/>
<keyword evidence="2" id="KW-1185">Reference proteome</keyword>
<evidence type="ECO:0000313" key="1">
    <source>
        <dbReference type="EMBL" id="GAA1673799.1"/>
    </source>
</evidence>
<protein>
    <recommendedName>
        <fullName evidence="3">DNA-binding protein</fullName>
    </recommendedName>
</protein>
<name>A0ABP4SQK7_9ACTN</name>
<dbReference type="Proteomes" id="UP001500618">
    <property type="component" value="Unassembled WGS sequence"/>
</dbReference>
<accession>A0ABP4SQK7</accession>
<organism evidence="1 2">
    <name type="scientific">Fodinicola feengrottensis</name>
    <dbReference type="NCBI Taxonomy" id="435914"/>
    <lineage>
        <taxon>Bacteria</taxon>
        <taxon>Bacillati</taxon>
        <taxon>Actinomycetota</taxon>
        <taxon>Actinomycetes</taxon>
        <taxon>Mycobacteriales</taxon>
        <taxon>Fodinicola</taxon>
    </lineage>
</organism>
<gene>
    <name evidence="1" type="ORF">GCM10009765_23950</name>
</gene>
<evidence type="ECO:0008006" key="3">
    <source>
        <dbReference type="Google" id="ProtNLM"/>
    </source>
</evidence>
<comment type="caution">
    <text evidence="1">The sequence shown here is derived from an EMBL/GenBank/DDBJ whole genome shotgun (WGS) entry which is preliminary data.</text>
</comment>
<reference evidence="2" key="1">
    <citation type="journal article" date="2019" name="Int. J. Syst. Evol. Microbiol.">
        <title>The Global Catalogue of Microorganisms (GCM) 10K type strain sequencing project: providing services to taxonomists for standard genome sequencing and annotation.</title>
        <authorList>
            <consortium name="The Broad Institute Genomics Platform"/>
            <consortium name="The Broad Institute Genome Sequencing Center for Infectious Disease"/>
            <person name="Wu L."/>
            <person name="Ma J."/>
        </authorList>
    </citation>
    <scope>NUCLEOTIDE SEQUENCE [LARGE SCALE GENOMIC DNA]</scope>
    <source>
        <strain evidence="2">JCM 14718</strain>
    </source>
</reference>